<dbReference type="Pfam" id="PF00561">
    <property type="entry name" value="Abhydrolase_1"/>
    <property type="match status" value="1"/>
</dbReference>
<reference evidence="2 3" key="1">
    <citation type="submission" date="2018-10" db="EMBL/GenBank/DDBJ databases">
        <title>Isolation from soil.</title>
        <authorList>
            <person name="Hu J."/>
        </authorList>
    </citation>
    <scope>NUCLEOTIDE SEQUENCE [LARGE SCALE GENOMIC DNA]</scope>
    <source>
        <strain evidence="2 3">NEAU-Ht49</strain>
    </source>
</reference>
<dbReference type="SUPFAM" id="SSF53474">
    <property type="entry name" value="alpha/beta-Hydrolases"/>
    <property type="match status" value="1"/>
</dbReference>
<dbReference type="EMBL" id="RFFG01000105">
    <property type="protein sequence ID" value="RMI37501.1"/>
    <property type="molecule type" value="Genomic_DNA"/>
</dbReference>
<dbReference type="GO" id="GO:0016787">
    <property type="term" value="F:hydrolase activity"/>
    <property type="evidence" value="ECO:0007669"/>
    <property type="project" value="UniProtKB-KW"/>
</dbReference>
<dbReference type="InterPro" id="IPR050471">
    <property type="entry name" value="AB_hydrolase"/>
</dbReference>
<dbReference type="PANTHER" id="PTHR43433">
    <property type="entry name" value="HYDROLASE, ALPHA/BETA FOLD FAMILY PROTEIN"/>
    <property type="match status" value="1"/>
</dbReference>
<gene>
    <name evidence="2" type="ORF">EBO15_35650</name>
</gene>
<feature type="domain" description="AB hydrolase-1" evidence="1">
    <location>
        <begin position="33"/>
        <end position="267"/>
    </location>
</feature>
<dbReference type="OrthoDB" id="9800988at2"/>
<organism evidence="2 3">
    <name type="scientific">Actinomadura harenae</name>
    <dbReference type="NCBI Taxonomy" id="2483351"/>
    <lineage>
        <taxon>Bacteria</taxon>
        <taxon>Bacillati</taxon>
        <taxon>Actinomycetota</taxon>
        <taxon>Actinomycetes</taxon>
        <taxon>Streptosporangiales</taxon>
        <taxon>Thermomonosporaceae</taxon>
        <taxon>Actinomadura</taxon>
    </lineage>
</organism>
<dbReference type="RefSeq" id="WP_122198880.1">
    <property type="nucleotide sequence ID" value="NZ_JBHSKC010000051.1"/>
</dbReference>
<keyword evidence="2" id="KW-0378">Hydrolase</keyword>
<dbReference type="Gene3D" id="3.40.50.1820">
    <property type="entry name" value="alpha/beta hydrolase"/>
    <property type="match status" value="1"/>
</dbReference>
<comment type="caution">
    <text evidence="2">The sequence shown here is derived from an EMBL/GenBank/DDBJ whole genome shotgun (WGS) entry which is preliminary data.</text>
</comment>
<keyword evidence="3" id="KW-1185">Reference proteome</keyword>
<evidence type="ECO:0000259" key="1">
    <source>
        <dbReference type="Pfam" id="PF00561"/>
    </source>
</evidence>
<dbReference type="Proteomes" id="UP000282674">
    <property type="component" value="Unassembled WGS sequence"/>
</dbReference>
<dbReference type="InterPro" id="IPR029058">
    <property type="entry name" value="AB_hydrolase_fold"/>
</dbReference>
<accession>A0A3M2LJ75</accession>
<proteinExistence type="predicted"/>
<dbReference type="PRINTS" id="PR00111">
    <property type="entry name" value="ABHYDROLASE"/>
</dbReference>
<name>A0A3M2LJ75_9ACTN</name>
<evidence type="ECO:0000313" key="2">
    <source>
        <dbReference type="EMBL" id="RMI37501.1"/>
    </source>
</evidence>
<dbReference type="AlphaFoldDB" id="A0A3M2LJ75"/>
<sequence>MEVTEFDLKVDGDHTLHVYDTGTVADAGHLTVFWHHGTPNIGTPPRPLFPVGAKRAIRWVSHDRPGYGSSSPTPGRDVGSAATHVSAIADSLGIDRFAVVGHSGGGCHALACGALLGDRVLGMISIAALAPRDAERLDWFTGMTAGGAESLHAAAAGRAAKESHEASARFVPDMFTQADHAALAGEWSWFDDVVGPAVENGLDGLIDDELAYVAPWGCDPADITAPLLVLHGGQDRIVPSSHGQWLARHCRTARLWLSAGDGHISVLNSAPAALGWLRQ</sequence>
<protein>
    <submittedName>
        <fullName evidence="2">Alpha/beta hydrolase</fullName>
    </submittedName>
</protein>
<evidence type="ECO:0000313" key="3">
    <source>
        <dbReference type="Proteomes" id="UP000282674"/>
    </source>
</evidence>
<dbReference type="InterPro" id="IPR000073">
    <property type="entry name" value="AB_hydrolase_1"/>
</dbReference>
<dbReference type="PANTHER" id="PTHR43433:SF5">
    <property type="entry name" value="AB HYDROLASE-1 DOMAIN-CONTAINING PROTEIN"/>
    <property type="match status" value="1"/>
</dbReference>